<dbReference type="EMBL" id="CP039355">
    <property type="protein sequence ID" value="QCE15317.1"/>
    <property type="molecule type" value="Genomic_DNA"/>
</dbReference>
<gene>
    <name evidence="2" type="ORF">DEO72_LG11g2326</name>
</gene>
<dbReference type="Proteomes" id="UP000501690">
    <property type="component" value="Linkage Group LG11"/>
</dbReference>
<feature type="compositionally biased region" description="Basic and acidic residues" evidence="1">
    <location>
        <begin position="67"/>
        <end position="78"/>
    </location>
</feature>
<protein>
    <submittedName>
        <fullName evidence="2">Uncharacterized protein</fullName>
    </submittedName>
</protein>
<sequence>MAAQALGSQASSSTTCAQPTILNTCEKNLSLIRKLVLTPSPGHPQLHLYQHLLPCNESHDHRHTQTKKGEPWTREYDAHTNLPARGPASTNPPARSPALRTSPLVVLLYGPAYP</sequence>
<feature type="region of interest" description="Disordered" evidence="1">
    <location>
        <begin position="59"/>
        <end position="101"/>
    </location>
</feature>
<proteinExistence type="predicted"/>
<evidence type="ECO:0000256" key="1">
    <source>
        <dbReference type="SAM" id="MobiDB-lite"/>
    </source>
</evidence>
<evidence type="ECO:0000313" key="2">
    <source>
        <dbReference type="EMBL" id="QCE15317.1"/>
    </source>
</evidence>
<organism evidence="2 3">
    <name type="scientific">Vigna unguiculata</name>
    <name type="common">Cowpea</name>
    <dbReference type="NCBI Taxonomy" id="3917"/>
    <lineage>
        <taxon>Eukaryota</taxon>
        <taxon>Viridiplantae</taxon>
        <taxon>Streptophyta</taxon>
        <taxon>Embryophyta</taxon>
        <taxon>Tracheophyta</taxon>
        <taxon>Spermatophyta</taxon>
        <taxon>Magnoliopsida</taxon>
        <taxon>eudicotyledons</taxon>
        <taxon>Gunneridae</taxon>
        <taxon>Pentapetalae</taxon>
        <taxon>rosids</taxon>
        <taxon>fabids</taxon>
        <taxon>Fabales</taxon>
        <taxon>Fabaceae</taxon>
        <taxon>Papilionoideae</taxon>
        <taxon>50 kb inversion clade</taxon>
        <taxon>NPAAA clade</taxon>
        <taxon>indigoferoid/millettioid clade</taxon>
        <taxon>Phaseoleae</taxon>
        <taxon>Vigna</taxon>
    </lineage>
</organism>
<dbReference type="AlphaFoldDB" id="A0A4D6NU71"/>
<reference evidence="2 3" key="1">
    <citation type="submission" date="2019-04" db="EMBL/GenBank/DDBJ databases">
        <title>An improved genome assembly and genetic linkage map for asparagus bean, Vigna unguiculata ssp. sesquipedialis.</title>
        <authorList>
            <person name="Xia Q."/>
            <person name="Zhang R."/>
            <person name="Dong Y."/>
        </authorList>
    </citation>
    <scope>NUCLEOTIDE SEQUENCE [LARGE SCALE GENOMIC DNA]</scope>
    <source>
        <tissue evidence="2">Leaf</tissue>
    </source>
</reference>
<name>A0A4D6NU71_VIGUN</name>
<accession>A0A4D6NU71</accession>
<evidence type="ECO:0000313" key="3">
    <source>
        <dbReference type="Proteomes" id="UP000501690"/>
    </source>
</evidence>
<keyword evidence="3" id="KW-1185">Reference proteome</keyword>